<dbReference type="Proteomes" id="UP000698028">
    <property type="component" value="Unassembled WGS sequence"/>
</dbReference>
<dbReference type="InterPro" id="IPR000182">
    <property type="entry name" value="GNAT_dom"/>
</dbReference>
<proteinExistence type="predicted"/>
<organism evidence="2 3">
    <name type="scientific">Sphingomicrobium clamense</name>
    <dbReference type="NCBI Taxonomy" id="2851013"/>
    <lineage>
        <taxon>Bacteria</taxon>
        <taxon>Pseudomonadati</taxon>
        <taxon>Pseudomonadota</taxon>
        <taxon>Alphaproteobacteria</taxon>
        <taxon>Sphingomonadales</taxon>
        <taxon>Sphingomonadaceae</taxon>
        <taxon>Sphingomicrobium</taxon>
    </lineage>
</organism>
<sequence length="376" mass="42737">MTIEISPVAGSADRKAFIDLPWDLYRDDPHWVPPLKSEVRALLEEKVNPWFDHGRLQAFLARRNGRVVGRITAQIDDLVEREMGKGTGQWGMFEAADADVAAALIRAAENWLRAQGMTRALGPFSISIWDEPGLLIKGFEEDPMVMMGHHKPAYADWIEAAGYEKAKDLYTYKLDITKDLPPVIDKLVTMADKSKRIAIRDAEKSNFDRDAAIIMGILNDAWSDNWGFTPLTDREIAYGAKKLKPLIVEDWTKIVEVDGEPAAFMITIPDANEMIKDMDGRLFPFNWIKLLWRLRNPATSRVRVPLMGVVKKHQGGRLASMLAFQMIEHTRRLCVERGVEWGEIGWVLEDNQGMNSIAEISNSECNHTYRIYQKAL</sequence>
<dbReference type="RefSeq" id="WP_218633602.1">
    <property type="nucleotide sequence ID" value="NZ_JAHVAH010000001.1"/>
</dbReference>
<name>A0ABS6V991_9SPHN</name>
<dbReference type="InterPro" id="IPR039968">
    <property type="entry name" value="BcerS-like"/>
</dbReference>
<reference evidence="2 3" key="1">
    <citation type="submission" date="2021-07" db="EMBL/GenBank/DDBJ databases">
        <title>The draft genome sequence of Sphingomicrobium sp. B8.</title>
        <authorList>
            <person name="Mu L."/>
        </authorList>
    </citation>
    <scope>NUCLEOTIDE SEQUENCE [LARGE SCALE GENOMIC DNA]</scope>
    <source>
        <strain evidence="2 3">B8</strain>
    </source>
</reference>
<comment type="caution">
    <text evidence="2">The sequence shown here is derived from an EMBL/GenBank/DDBJ whole genome shotgun (WGS) entry which is preliminary data.</text>
</comment>
<evidence type="ECO:0000259" key="1">
    <source>
        <dbReference type="PROSITE" id="PS51186"/>
    </source>
</evidence>
<dbReference type="PANTHER" id="PTHR41368">
    <property type="entry name" value="PROTEIN YGHO"/>
    <property type="match status" value="1"/>
</dbReference>
<evidence type="ECO:0000313" key="2">
    <source>
        <dbReference type="EMBL" id="MBW0145717.1"/>
    </source>
</evidence>
<accession>A0ABS6V991</accession>
<evidence type="ECO:0000313" key="3">
    <source>
        <dbReference type="Proteomes" id="UP000698028"/>
    </source>
</evidence>
<dbReference type="PANTHER" id="PTHR41368:SF1">
    <property type="entry name" value="PROTEIN YGHO"/>
    <property type="match status" value="1"/>
</dbReference>
<feature type="domain" description="N-acetyltransferase" evidence="1">
    <location>
        <begin position="3"/>
        <end position="181"/>
    </location>
</feature>
<keyword evidence="3" id="KW-1185">Reference proteome</keyword>
<dbReference type="PROSITE" id="PS51186">
    <property type="entry name" value="GNAT"/>
    <property type="match status" value="1"/>
</dbReference>
<gene>
    <name evidence="2" type="ORF">KTQ36_10490</name>
</gene>
<dbReference type="EMBL" id="JAHVAH010000001">
    <property type="protein sequence ID" value="MBW0145717.1"/>
    <property type="molecule type" value="Genomic_DNA"/>
</dbReference>
<protein>
    <submittedName>
        <fullName evidence="2">N-acetyltransferase</fullName>
    </submittedName>
</protein>